<gene>
    <name evidence="2" type="ORF">EJB05_50823</name>
</gene>
<feature type="non-terminal residue" evidence="2">
    <location>
        <position position="1"/>
    </location>
</feature>
<protein>
    <submittedName>
        <fullName evidence="2">Uncharacterized protein</fullName>
    </submittedName>
</protein>
<feature type="region of interest" description="Disordered" evidence="1">
    <location>
        <begin position="1"/>
        <end position="66"/>
    </location>
</feature>
<keyword evidence="3" id="KW-1185">Reference proteome</keyword>
<evidence type="ECO:0000313" key="3">
    <source>
        <dbReference type="Proteomes" id="UP000324897"/>
    </source>
</evidence>
<feature type="compositionally biased region" description="Polar residues" evidence="1">
    <location>
        <begin position="15"/>
        <end position="26"/>
    </location>
</feature>
<comment type="caution">
    <text evidence="2">The sequence shown here is derived from an EMBL/GenBank/DDBJ whole genome shotgun (WGS) entry which is preliminary data.</text>
</comment>
<reference evidence="2 3" key="1">
    <citation type="journal article" date="2019" name="Sci. Rep.">
        <title>A high-quality genome of Eragrostis curvula grass provides insights into Poaceae evolution and supports new strategies to enhance forage quality.</title>
        <authorList>
            <person name="Carballo J."/>
            <person name="Santos B.A.C.M."/>
            <person name="Zappacosta D."/>
            <person name="Garbus I."/>
            <person name="Selva J.P."/>
            <person name="Gallo C.A."/>
            <person name="Diaz A."/>
            <person name="Albertini E."/>
            <person name="Caccamo M."/>
            <person name="Echenique V."/>
        </authorList>
    </citation>
    <scope>NUCLEOTIDE SEQUENCE [LARGE SCALE GENOMIC DNA]</scope>
    <source>
        <strain evidence="3">cv. Victoria</strain>
        <tissue evidence="2">Leaf</tissue>
    </source>
</reference>
<proteinExistence type="predicted"/>
<dbReference type="AlphaFoldDB" id="A0A5J9SXE2"/>
<accession>A0A5J9SXE2</accession>
<dbReference type="EMBL" id="RWGY01000163">
    <property type="protein sequence ID" value="TVU03635.1"/>
    <property type="molecule type" value="Genomic_DNA"/>
</dbReference>
<feature type="compositionally biased region" description="Low complexity" evidence="1">
    <location>
        <begin position="47"/>
        <end position="57"/>
    </location>
</feature>
<dbReference type="Proteomes" id="UP000324897">
    <property type="component" value="Unassembled WGS sequence"/>
</dbReference>
<name>A0A5J9SXE2_9POAL</name>
<evidence type="ECO:0000256" key="1">
    <source>
        <dbReference type="SAM" id="MobiDB-lite"/>
    </source>
</evidence>
<evidence type="ECO:0000313" key="2">
    <source>
        <dbReference type="EMBL" id="TVU03635.1"/>
    </source>
</evidence>
<sequence length="199" mass="21460">LLPRPLGFENPPGNARSQKSSLSSKATGHLRPSRSVLLPPPSPPAVSTPAPSSTPTVDGAAPEPVPSASSIASSRIVWPPAPVIAAAFTGARFCPMTNKMKSKVLRSAEVLLLRIGLIDLRFEHTDVIPPLCFAWIKFFLMATKCVCSLGNKWFHEVLLCKNSTQKGKVQKHDEHARGVFRVCNLVTNVGETPVHEIAL</sequence>
<organism evidence="2 3">
    <name type="scientific">Eragrostis curvula</name>
    <name type="common">weeping love grass</name>
    <dbReference type="NCBI Taxonomy" id="38414"/>
    <lineage>
        <taxon>Eukaryota</taxon>
        <taxon>Viridiplantae</taxon>
        <taxon>Streptophyta</taxon>
        <taxon>Embryophyta</taxon>
        <taxon>Tracheophyta</taxon>
        <taxon>Spermatophyta</taxon>
        <taxon>Magnoliopsida</taxon>
        <taxon>Liliopsida</taxon>
        <taxon>Poales</taxon>
        <taxon>Poaceae</taxon>
        <taxon>PACMAD clade</taxon>
        <taxon>Chloridoideae</taxon>
        <taxon>Eragrostideae</taxon>
        <taxon>Eragrostidinae</taxon>
        <taxon>Eragrostis</taxon>
    </lineage>
</organism>